<dbReference type="SUPFAM" id="SSF47565">
    <property type="entry name" value="Insect pheromone/odorant-binding proteins"/>
    <property type="match status" value="1"/>
</dbReference>
<name>A0AAN9VVY6_9ORTH</name>
<dbReference type="Proteomes" id="UP001378592">
    <property type="component" value="Unassembled WGS sequence"/>
</dbReference>
<evidence type="ECO:0008006" key="4">
    <source>
        <dbReference type="Google" id="ProtNLM"/>
    </source>
</evidence>
<comment type="caution">
    <text evidence="2">The sequence shown here is derived from an EMBL/GenBank/DDBJ whole genome shotgun (WGS) entry which is preliminary data.</text>
</comment>
<evidence type="ECO:0000313" key="3">
    <source>
        <dbReference type="Proteomes" id="UP001378592"/>
    </source>
</evidence>
<evidence type="ECO:0000313" key="2">
    <source>
        <dbReference type="EMBL" id="KAK7870861.1"/>
    </source>
</evidence>
<dbReference type="GO" id="GO:0005549">
    <property type="term" value="F:odorant binding"/>
    <property type="evidence" value="ECO:0007669"/>
    <property type="project" value="InterPro"/>
</dbReference>
<dbReference type="EMBL" id="JAZDUA010000050">
    <property type="protein sequence ID" value="KAK7870861.1"/>
    <property type="molecule type" value="Genomic_DNA"/>
</dbReference>
<gene>
    <name evidence="2" type="ORF">R5R35_011248</name>
</gene>
<dbReference type="InterPro" id="IPR006170">
    <property type="entry name" value="PBP/GOBP"/>
</dbReference>
<organism evidence="2 3">
    <name type="scientific">Gryllus longicercus</name>
    <dbReference type="NCBI Taxonomy" id="2509291"/>
    <lineage>
        <taxon>Eukaryota</taxon>
        <taxon>Metazoa</taxon>
        <taxon>Ecdysozoa</taxon>
        <taxon>Arthropoda</taxon>
        <taxon>Hexapoda</taxon>
        <taxon>Insecta</taxon>
        <taxon>Pterygota</taxon>
        <taxon>Neoptera</taxon>
        <taxon>Polyneoptera</taxon>
        <taxon>Orthoptera</taxon>
        <taxon>Ensifera</taxon>
        <taxon>Gryllidea</taxon>
        <taxon>Grylloidea</taxon>
        <taxon>Gryllidae</taxon>
        <taxon>Gryllinae</taxon>
        <taxon>Gryllus</taxon>
    </lineage>
</organism>
<proteinExistence type="predicted"/>
<reference evidence="2 3" key="1">
    <citation type="submission" date="2024-03" db="EMBL/GenBank/DDBJ databases">
        <title>The genome assembly and annotation of the cricket Gryllus longicercus Weissman &amp; Gray.</title>
        <authorList>
            <person name="Szrajer S."/>
            <person name="Gray D."/>
            <person name="Ylla G."/>
        </authorList>
    </citation>
    <scope>NUCLEOTIDE SEQUENCE [LARGE SCALE GENOMIC DNA]</scope>
    <source>
        <strain evidence="2">DAG 2021-001</strain>
        <tissue evidence="2">Whole body minus gut</tissue>
    </source>
</reference>
<dbReference type="Gene3D" id="1.10.238.20">
    <property type="entry name" value="Pheromone/general odorant binding protein domain"/>
    <property type="match status" value="1"/>
</dbReference>
<feature type="signal peptide" evidence="1">
    <location>
        <begin position="1"/>
        <end position="20"/>
    </location>
</feature>
<accession>A0AAN9VVY6</accession>
<dbReference type="AlphaFoldDB" id="A0AAN9VVY6"/>
<evidence type="ECO:0000256" key="1">
    <source>
        <dbReference type="SAM" id="SignalP"/>
    </source>
</evidence>
<protein>
    <recommendedName>
        <fullName evidence="4">Odorant binding protein</fullName>
    </recommendedName>
</protein>
<keyword evidence="3" id="KW-1185">Reference proteome</keyword>
<dbReference type="InterPro" id="IPR036728">
    <property type="entry name" value="PBP_GOBP_sf"/>
</dbReference>
<feature type="chain" id="PRO_5042838061" description="Odorant binding protein" evidence="1">
    <location>
        <begin position="21"/>
        <end position="142"/>
    </location>
</feature>
<keyword evidence="1" id="KW-0732">Signal</keyword>
<dbReference type="Pfam" id="PF01395">
    <property type="entry name" value="PBP_GOBP"/>
    <property type="match status" value="1"/>
</dbReference>
<sequence>MTQCGFIFIHLLFALALGWAQTSEEAPVSGYRKCQMKYPHANESEIVRDGELNPDVTNETKCFLHCILENEGFMSENTVNKTAVISVFDTPENEYRNEMISAANSCCEETDPADCCNTAVMISICMEKALEKIRKSRNERNQ</sequence>
<dbReference type="CDD" id="cd23992">
    <property type="entry name" value="PBP_GOBP"/>
    <property type="match status" value="1"/>
</dbReference>